<evidence type="ECO:0000313" key="3">
    <source>
        <dbReference type="Proteomes" id="UP000886523"/>
    </source>
</evidence>
<evidence type="ECO:0000256" key="1">
    <source>
        <dbReference type="SAM" id="MobiDB-lite"/>
    </source>
</evidence>
<evidence type="ECO:0000313" key="2">
    <source>
        <dbReference type="EMBL" id="KAF9510047.1"/>
    </source>
</evidence>
<name>A0A9P6AQX9_9AGAM</name>
<dbReference type="AlphaFoldDB" id="A0A9P6AQX9"/>
<protein>
    <submittedName>
        <fullName evidence="2">Uncharacterized protein</fullName>
    </submittedName>
</protein>
<dbReference type="EMBL" id="MU129024">
    <property type="protein sequence ID" value="KAF9510047.1"/>
    <property type="molecule type" value="Genomic_DNA"/>
</dbReference>
<proteinExistence type="predicted"/>
<feature type="region of interest" description="Disordered" evidence="1">
    <location>
        <begin position="19"/>
        <end position="39"/>
    </location>
</feature>
<organism evidence="2 3">
    <name type="scientific">Hydnum rufescens UP504</name>
    <dbReference type="NCBI Taxonomy" id="1448309"/>
    <lineage>
        <taxon>Eukaryota</taxon>
        <taxon>Fungi</taxon>
        <taxon>Dikarya</taxon>
        <taxon>Basidiomycota</taxon>
        <taxon>Agaricomycotina</taxon>
        <taxon>Agaricomycetes</taxon>
        <taxon>Cantharellales</taxon>
        <taxon>Hydnaceae</taxon>
        <taxon>Hydnum</taxon>
    </lineage>
</organism>
<accession>A0A9P6AQX9</accession>
<comment type="caution">
    <text evidence="2">The sequence shown here is derived from an EMBL/GenBank/DDBJ whole genome shotgun (WGS) entry which is preliminary data.</text>
</comment>
<keyword evidence="3" id="KW-1185">Reference proteome</keyword>
<gene>
    <name evidence="2" type="ORF">BS47DRAFT_1348462</name>
</gene>
<sequence>MEFVYIRVRQARILPIPTPPPAANPLPAGPPPAGPPLTGPPPADHLYLIEGRLEDVMRYAGQTVDWLIRVAHLICEPLGAGRLYTHPTGTASDWYHLDRTPIWHQVNPGDLLLPGIYEFELTGLLLLSKISERDLHSVTTAGAQSSSTMFRELLHLRDGSQCVVTEAVTSLIASHLIPKRLGSDGARDVVTRFSGAQAALGIYSFAPKIGILLWSPLDTLVDHFHLGFYHEMGDTYTLHNFHPTIRTLSVLGSQPIPILTAPPLHLHSVTLSVHGGDIPVPAPGVFDWHYLQCVIGMFGTPQYKNVPNIRFFVYPFKTADDLNDESMDDEYMDNNGIEPPHPTYNFDKYRRQLGERQMALERDEAVARWSSGVQSG</sequence>
<reference evidence="2" key="1">
    <citation type="journal article" date="2020" name="Nat. Commun.">
        <title>Large-scale genome sequencing of mycorrhizal fungi provides insights into the early evolution of symbiotic traits.</title>
        <authorList>
            <person name="Miyauchi S."/>
            <person name="Kiss E."/>
            <person name="Kuo A."/>
            <person name="Drula E."/>
            <person name="Kohler A."/>
            <person name="Sanchez-Garcia M."/>
            <person name="Morin E."/>
            <person name="Andreopoulos B."/>
            <person name="Barry K.W."/>
            <person name="Bonito G."/>
            <person name="Buee M."/>
            <person name="Carver A."/>
            <person name="Chen C."/>
            <person name="Cichocki N."/>
            <person name="Clum A."/>
            <person name="Culley D."/>
            <person name="Crous P.W."/>
            <person name="Fauchery L."/>
            <person name="Girlanda M."/>
            <person name="Hayes R.D."/>
            <person name="Keri Z."/>
            <person name="LaButti K."/>
            <person name="Lipzen A."/>
            <person name="Lombard V."/>
            <person name="Magnuson J."/>
            <person name="Maillard F."/>
            <person name="Murat C."/>
            <person name="Nolan M."/>
            <person name="Ohm R.A."/>
            <person name="Pangilinan J."/>
            <person name="Pereira M.F."/>
            <person name="Perotto S."/>
            <person name="Peter M."/>
            <person name="Pfister S."/>
            <person name="Riley R."/>
            <person name="Sitrit Y."/>
            <person name="Stielow J.B."/>
            <person name="Szollosi G."/>
            <person name="Zifcakova L."/>
            <person name="Stursova M."/>
            <person name="Spatafora J.W."/>
            <person name="Tedersoo L."/>
            <person name="Vaario L.M."/>
            <person name="Yamada A."/>
            <person name="Yan M."/>
            <person name="Wang P."/>
            <person name="Xu J."/>
            <person name="Bruns T."/>
            <person name="Baldrian P."/>
            <person name="Vilgalys R."/>
            <person name="Dunand C."/>
            <person name="Henrissat B."/>
            <person name="Grigoriev I.V."/>
            <person name="Hibbett D."/>
            <person name="Nagy L.G."/>
            <person name="Martin F.M."/>
        </authorList>
    </citation>
    <scope>NUCLEOTIDE SEQUENCE</scope>
    <source>
        <strain evidence="2">UP504</strain>
    </source>
</reference>
<dbReference type="OrthoDB" id="3141919at2759"/>
<dbReference type="Proteomes" id="UP000886523">
    <property type="component" value="Unassembled WGS sequence"/>
</dbReference>